<dbReference type="AlphaFoldDB" id="A0AA38FFQ0"/>
<name>A0AA38FFQ0_TAXCH</name>
<protein>
    <submittedName>
        <fullName evidence="2">Uncharacterized protein</fullName>
    </submittedName>
</protein>
<reference evidence="2 3" key="1">
    <citation type="journal article" date="2021" name="Nat. Plants">
        <title>The Taxus genome provides insights into paclitaxel biosynthesis.</title>
        <authorList>
            <person name="Xiong X."/>
            <person name="Gou J."/>
            <person name="Liao Q."/>
            <person name="Li Y."/>
            <person name="Zhou Q."/>
            <person name="Bi G."/>
            <person name="Li C."/>
            <person name="Du R."/>
            <person name="Wang X."/>
            <person name="Sun T."/>
            <person name="Guo L."/>
            <person name="Liang H."/>
            <person name="Lu P."/>
            <person name="Wu Y."/>
            <person name="Zhang Z."/>
            <person name="Ro D.K."/>
            <person name="Shang Y."/>
            <person name="Huang S."/>
            <person name="Yan J."/>
        </authorList>
    </citation>
    <scope>NUCLEOTIDE SEQUENCE [LARGE SCALE GENOMIC DNA]</scope>
    <source>
        <strain evidence="2">Ta-2019</strain>
    </source>
</reference>
<accession>A0AA38FFQ0</accession>
<keyword evidence="1" id="KW-0732">Signal</keyword>
<feature type="non-terminal residue" evidence="2">
    <location>
        <position position="1"/>
    </location>
</feature>
<evidence type="ECO:0000313" key="3">
    <source>
        <dbReference type="Proteomes" id="UP000824469"/>
    </source>
</evidence>
<dbReference type="Proteomes" id="UP000824469">
    <property type="component" value="Unassembled WGS sequence"/>
</dbReference>
<organism evidence="2 3">
    <name type="scientific">Taxus chinensis</name>
    <name type="common">Chinese yew</name>
    <name type="synonym">Taxus wallichiana var. chinensis</name>
    <dbReference type="NCBI Taxonomy" id="29808"/>
    <lineage>
        <taxon>Eukaryota</taxon>
        <taxon>Viridiplantae</taxon>
        <taxon>Streptophyta</taxon>
        <taxon>Embryophyta</taxon>
        <taxon>Tracheophyta</taxon>
        <taxon>Spermatophyta</taxon>
        <taxon>Pinopsida</taxon>
        <taxon>Pinidae</taxon>
        <taxon>Conifers II</taxon>
        <taxon>Cupressales</taxon>
        <taxon>Taxaceae</taxon>
        <taxon>Taxus</taxon>
    </lineage>
</organism>
<gene>
    <name evidence="2" type="ORF">KI387_011983</name>
</gene>
<evidence type="ECO:0000313" key="2">
    <source>
        <dbReference type="EMBL" id="KAH9300400.1"/>
    </source>
</evidence>
<evidence type="ECO:0000256" key="1">
    <source>
        <dbReference type="SAM" id="SignalP"/>
    </source>
</evidence>
<feature type="chain" id="PRO_5041439775" evidence="1">
    <location>
        <begin position="29"/>
        <end position="52"/>
    </location>
</feature>
<keyword evidence="3" id="KW-1185">Reference proteome</keyword>
<sequence length="52" mass="5733">MLVKTGRGSILVWLQMIILLCSIAVVNGRSSPVDAVHSLDESRLEAHQLMDE</sequence>
<feature type="signal peptide" evidence="1">
    <location>
        <begin position="1"/>
        <end position="28"/>
    </location>
</feature>
<proteinExistence type="predicted"/>
<comment type="caution">
    <text evidence="2">The sequence shown here is derived from an EMBL/GenBank/DDBJ whole genome shotgun (WGS) entry which is preliminary data.</text>
</comment>
<dbReference type="EMBL" id="JAHRHJ020000009">
    <property type="protein sequence ID" value="KAH9300400.1"/>
    <property type="molecule type" value="Genomic_DNA"/>
</dbReference>